<sequence length="303" mass="33301">MVGQEWLSALTEFRLLDYLHNTTFGLVRCAEGIVKRVYLLLVLLWSCSSAAEVEQYVRYLHGGTVQYGLIQGTRIQPVVGNLFDTFQLSEQSLSLSEVTVLLPVAPGNVYAVGLNFASHMASSARADPPMFVKLYSSLIPSGQQVVLPAGAKNLHFEGELVVVIGKTTQNISEADAMSAVFGYLVGNDLTERTWQAQDLQWIRAKSSDGFGPVSARITRGVDFRDLEVVTRLNNKVVQQETMRTMIHKPAKVIAYLSQYFVLRPGDLIFMGTPGRTEALRDGDEIEVSIKGVGSVTNRVSAVD</sequence>
<dbReference type="SUPFAM" id="SSF56529">
    <property type="entry name" value="FAH"/>
    <property type="match status" value="1"/>
</dbReference>
<dbReference type="EMBL" id="BATJ01000001">
    <property type="protein sequence ID" value="GAD65579.1"/>
    <property type="molecule type" value="Genomic_DNA"/>
</dbReference>
<evidence type="ECO:0008006" key="6">
    <source>
        <dbReference type="Google" id="ProtNLM"/>
    </source>
</evidence>
<proteinExistence type="predicted"/>
<feature type="domain" description="Rv2993c-like N-terminal" evidence="3">
    <location>
        <begin position="56"/>
        <end position="103"/>
    </location>
</feature>
<keyword evidence="1" id="KW-0479">Metal-binding</keyword>
<gene>
    <name evidence="4" type="ORF">VPR01S_01_03520</name>
</gene>
<dbReference type="AlphaFoldDB" id="U3B6U7"/>
<dbReference type="InterPro" id="IPR036663">
    <property type="entry name" value="Fumarylacetoacetase_C_sf"/>
</dbReference>
<dbReference type="InterPro" id="IPR011234">
    <property type="entry name" value="Fumarylacetoacetase-like_C"/>
</dbReference>
<dbReference type="Pfam" id="PF01557">
    <property type="entry name" value="FAA_hydrolase"/>
    <property type="match status" value="1"/>
</dbReference>
<dbReference type="GO" id="GO:0018773">
    <property type="term" value="F:acetylpyruvate hydrolase activity"/>
    <property type="evidence" value="ECO:0007669"/>
    <property type="project" value="TreeGrafter"/>
</dbReference>
<keyword evidence="5" id="KW-1185">Reference proteome</keyword>
<organism evidence="4 5">
    <name type="scientific">Vibrio proteolyticus NBRC 13287</name>
    <dbReference type="NCBI Taxonomy" id="1219065"/>
    <lineage>
        <taxon>Bacteria</taxon>
        <taxon>Pseudomonadati</taxon>
        <taxon>Pseudomonadota</taxon>
        <taxon>Gammaproteobacteria</taxon>
        <taxon>Vibrionales</taxon>
        <taxon>Vibrionaceae</taxon>
        <taxon>Vibrio</taxon>
    </lineage>
</organism>
<dbReference type="Pfam" id="PF10370">
    <property type="entry name" value="Rv2993c-like_N"/>
    <property type="match status" value="1"/>
</dbReference>
<reference evidence="4 5" key="1">
    <citation type="submission" date="2013-09" db="EMBL/GenBank/DDBJ databases">
        <title>Whole genome shotgun sequence of Vibrio proteolyticus NBRC 13287.</title>
        <authorList>
            <person name="Isaki S."/>
            <person name="Hosoyama A."/>
            <person name="Numata M."/>
            <person name="Hashimoto M."/>
            <person name="Hosoyama Y."/>
            <person name="Tsuchikane K."/>
            <person name="Noguchi M."/>
            <person name="Hirakata S."/>
            <person name="Ichikawa N."/>
            <person name="Ohji S."/>
            <person name="Yamazoe A."/>
            <person name="Fujita N."/>
        </authorList>
    </citation>
    <scope>NUCLEOTIDE SEQUENCE [LARGE SCALE GENOMIC DNA]</scope>
    <source>
        <strain evidence="4 5">NBRC 13287</strain>
    </source>
</reference>
<protein>
    <recommendedName>
        <fullName evidence="6">Fumarylacetoacetase-like C-terminal domain-containing protein</fullName>
    </recommendedName>
</protein>
<dbReference type="InterPro" id="IPR018833">
    <property type="entry name" value="Rv2993c-like_N"/>
</dbReference>
<evidence type="ECO:0000259" key="2">
    <source>
        <dbReference type="Pfam" id="PF01557"/>
    </source>
</evidence>
<dbReference type="GO" id="GO:0046872">
    <property type="term" value="F:metal ion binding"/>
    <property type="evidence" value="ECO:0007669"/>
    <property type="project" value="UniProtKB-KW"/>
</dbReference>
<dbReference type="eggNOG" id="COG0179">
    <property type="taxonomic scope" value="Bacteria"/>
</dbReference>
<accession>U3B6U7</accession>
<feature type="domain" description="Fumarylacetoacetase-like C-terminal" evidence="2">
    <location>
        <begin position="109"/>
        <end position="299"/>
    </location>
</feature>
<evidence type="ECO:0000313" key="4">
    <source>
        <dbReference type="EMBL" id="GAD65579.1"/>
    </source>
</evidence>
<evidence type="ECO:0000313" key="5">
    <source>
        <dbReference type="Proteomes" id="UP000016570"/>
    </source>
</evidence>
<comment type="caution">
    <text evidence="4">The sequence shown here is derived from an EMBL/GenBank/DDBJ whole genome shotgun (WGS) entry which is preliminary data.</text>
</comment>
<dbReference type="PANTHER" id="PTHR11820">
    <property type="entry name" value="ACYLPYRUVASE"/>
    <property type="match status" value="1"/>
</dbReference>
<dbReference type="Proteomes" id="UP000016570">
    <property type="component" value="Unassembled WGS sequence"/>
</dbReference>
<dbReference type="Gene3D" id="3.90.850.10">
    <property type="entry name" value="Fumarylacetoacetase-like, C-terminal domain"/>
    <property type="match status" value="1"/>
</dbReference>
<name>U3B6U7_VIBPR</name>
<dbReference type="PANTHER" id="PTHR11820:SF7">
    <property type="entry name" value="ACYLPYRUVASE FAHD1, MITOCHONDRIAL"/>
    <property type="match status" value="1"/>
</dbReference>
<dbReference type="STRING" id="1219065.VPR01S_01_03520"/>
<evidence type="ECO:0000259" key="3">
    <source>
        <dbReference type="Pfam" id="PF10370"/>
    </source>
</evidence>
<evidence type="ECO:0000256" key="1">
    <source>
        <dbReference type="ARBA" id="ARBA00022723"/>
    </source>
</evidence>